<keyword evidence="2" id="KW-1185">Reference proteome</keyword>
<dbReference type="EMBL" id="CAKOFQ010006703">
    <property type="protein sequence ID" value="CAH1962755.1"/>
    <property type="molecule type" value="Genomic_DNA"/>
</dbReference>
<evidence type="ECO:0000313" key="1">
    <source>
        <dbReference type="EMBL" id="CAH1962755.1"/>
    </source>
</evidence>
<proteinExistence type="predicted"/>
<evidence type="ECO:0000313" key="2">
    <source>
        <dbReference type="Proteomes" id="UP001152888"/>
    </source>
</evidence>
<gene>
    <name evidence="1" type="ORF">ACAOBT_LOCUS4843</name>
</gene>
<dbReference type="Proteomes" id="UP001152888">
    <property type="component" value="Unassembled WGS sequence"/>
</dbReference>
<dbReference type="AlphaFoldDB" id="A0A9P0JYC2"/>
<comment type="caution">
    <text evidence="1">The sequence shown here is derived from an EMBL/GenBank/DDBJ whole genome shotgun (WGS) entry which is preliminary data.</text>
</comment>
<reference evidence="1" key="1">
    <citation type="submission" date="2022-03" db="EMBL/GenBank/DDBJ databases">
        <authorList>
            <person name="Sayadi A."/>
        </authorList>
    </citation>
    <scope>NUCLEOTIDE SEQUENCE</scope>
</reference>
<sequence length="49" mass="5360">MGTFSRSCSFKSAPSSSIRREIVCSDILIVSKLLTLDGTIFMHTPLSIL</sequence>
<name>A0A9P0JYC2_ACAOB</name>
<protein>
    <submittedName>
        <fullName evidence="1">Uncharacterized protein</fullName>
    </submittedName>
</protein>
<accession>A0A9P0JYC2</accession>
<organism evidence="1 2">
    <name type="scientific">Acanthoscelides obtectus</name>
    <name type="common">Bean weevil</name>
    <name type="synonym">Bruchus obtectus</name>
    <dbReference type="NCBI Taxonomy" id="200917"/>
    <lineage>
        <taxon>Eukaryota</taxon>
        <taxon>Metazoa</taxon>
        <taxon>Ecdysozoa</taxon>
        <taxon>Arthropoda</taxon>
        <taxon>Hexapoda</taxon>
        <taxon>Insecta</taxon>
        <taxon>Pterygota</taxon>
        <taxon>Neoptera</taxon>
        <taxon>Endopterygota</taxon>
        <taxon>Coleoptera</taxon>
        <taxon>Polyphaga</taxon>
        <taxon>Cucujiformia</taxon>
        <taxon>Chrysomeloidea</taxon>
        <taxon>Chrysomelidae</taxon>
        <taxon>Bruchinae</taxon>
        <taxon>Bruchini</taxon>
        <taxon>Acanthoscelides</taxon>
    </lineage>
</organism>